<dbReference type="AlphaFoldDB" id="A0A1N7QPB0"/>
<dbReference type="Gene3D" id="3.30.460.10">
    <property type="entry name" value="Beta Polymerase, domain 2"/>
    <property type="match status" value="1"/>
</dbReference>
<accession>A0A1N7QPB0</accession>
<keyword evidence="2" id="KW-0328">Glycosyltransferase</keyword>
<dbReference type="Pfam" id="PF01909">
    <property type="entry name" value="NTP_transf_2"/>
    <property type="match status" value="1"/>
</dbReference>
<keyword evidence="3" id="KW-1185">Reference proteome</keyword>
<evidence type="ECO:0000313" key="2">
    <source>
        <dbReference type="EMBL" id="SIT24658.1"/>
    </source>
</evidence>
<organism evidence="2 3">
    <name type="scientific">Gemmobacter megaterium</name>
    <dbReference type="NCBI Taxonomy" id="1086013"/>
    <lineage>
        <taxon>Bacteria</taxon>
        <taxon>Pseudomonadati</taxon>
        <taxon>Pseudomonadota</taxon>
        <taxon>Alphaproteobacteria</taxon>
        <taxon>Rhodobacterales</taxon>
        <taxon>Paracoccaceae</taxon>
        <taxon>Gemmobacter</taxon>
    </lineage>
</organism>
<name>A0A1N7QPB0_9RHOB</name>
<dbReference type="EMBL" id="FTOT01000018">
    <property type="protein sequence ID" value="SIT24658.1"/>
    <property type="molecule type" value="Genomic_DNA"/>
</dbReference>
<reference evidence="2 3" key="1">
    <citation type="submission" date="2017-01" db="EMBL/GenBank/DDBJ databases">
        <authorList>
            <person name="Mah S.A."/>
            <person name="Swanson W.J."/>
            <person name="Moy G.W."/>
            <person name="Vacquier V.D."/>
        </authorList>
    </citation>
    <scope>NUCLEOTIDE SEQUENCE [LARGE SCALE GENOMIC DNA]</scope>
    <source>
        <strain evidence="2 3">DSM 26375</strain>
    </source>
</reference>
<evidence type="ECO:0000259" key="1">
    <source>
        <dbReference type="Pfam" id="PF01909"/>
    </source>
</evidence>
<dbReference type="InterPro" id="IPR043519">
    <property type="entry name" value="NT_sf"/>
</dbReference>
<dbReference type="RefSeq" id="WP_200799317.1">
    <property type="nucleotide sequence ID" value="NZ_BMEH01000017.1"/>
</dbReference>
<dbReference type="SUPFAM" id="SSF81301">
    <property type="entry name" value="Nucleotidyltransferase"/>
    <property type="match status" value="1"/>
</dbReference>
<dbReference type="GO" id="GO:0016757">
    <property type="term" value="F:glycosyltransferase activity"/>
    <property type="evidence" value="ECO:0007669"/>
    <property type="project" value="UniProtKB-KW"/>
</dbReference>
<sequence>MIAVLDIAPEHLAQVRAILSVHLPSDVQVLVFGSRARGGAKRFSDLDLALKGVEPLDPALLGALADAFKTSTLPWRVDLVDYHLLTPEFLGAIRADLIPLDAGSR</sequence>
<dbReference type="CDD" id="cd05403">
    <property type="entry name" value="NT_KNTase_like"/>
    <property type="match status" value="1"/>
</dbReference>
<dbReference type="InterPro" id="IPR002934">
    <property type="entry name" value="Polymerase_NTP_transf_dom"/>
</dbReference>
<proteinExistence type="predicted"/>
<evidence type="ECO:0000313" key="3">
    <source>
        <dbReference type="Proteomes" id="UP000186141"/>
    </source>
</evidence>
<keyword evidence="2" id="KW-0808">Transferase</keyword>
<feature type="domain" description="Polymerase nucleotidyl transferase" evidence="1">
    <location>
        <begin position="14"/>
        <end position="86"/>
    </location>
</feature>
<dbReference type="Proteomes" id="UP000186141">
    <property type="component" value="Unassembled WGS sequence"/>
</dbReference>
<protein>
    <submittedName>
        <fullName evidence="2">Amidophosphoribosyltransferase</fullName>
    </submittedName>
</protein>
<dbReference type="STRING" id="1086013.SAMN05421774_1187"/>
<gene>
    <name evidence="2" type="ORF">SAMN05421774_1187</name>
</gene>